<proteinExistence type="predicted"/>
<dbReference type="EMBL" id="CAJVQC010003720">
    <property type="protein sequence ID" value="CAG8531249.1"/>
    <property type="molecule type" value="Genomic_DNA"/>
</dbReference>
<evidence type="ECO:0000313" key="1">
    <source>
        <dbReference type="EMBL" id="CAG8531249.1"/>
    </source>
</evidence>
<feature type="non-terminal residue" evidence="1">
    <location>
        <position position="76"/>
    </location>
</feature>
<protein>
    <submittedName>
        <fullName evidence="1">6020_t:CDS:1</fullName>
    </submittedName>
</protein>
<organism evidence="1 2">
    <name type="scientific">Racocetra persica</name>
    <dbReference type="NCBI Taxonomy" id="160502"/>
    <lineage>
        <taxon>Eukaryota</taxon>
        <taxon>Fungi</taxon>
        <taxon>Fungi incertae sedis</taxon>
        <taxon>Mucoromycota</taxon>
        <taxon>Glomeromycotina</taxon>
        <taxon>Glomeromycetes</taxon>
        <taxon>Diversisporales</taxon>
        <taxon>Gigasporaceae</taxon>
        <taxon>Racocetra</taxon>
    </lineage>
</organism>
<reference evidence="1" key="1">
    <citation type="submission" date="2021-06" db="EMBL/GenBank/DDBJ databases">
        <authorList>
            <person name="Kallberg Y."/>
            <person name="Tangrot J."/>
            <person name="Rosling A."/>
        </authorList>
    </citation>
    <scope>NUCLEOTIDE SEQUENCE</scope>
    <source>
        <strain evidence="1">MA461A</strain>
    </source>
</reference>
<accession>A0ACA9LHH8</accession>
<keyword evidence="2" id="KW-1185">Reference proteome</keyword>
<evidence type="ECO:0000313" key="2">
    <source>
        <dbReference type="Proteomes" id="UP000789920"/>
    </source>
</evidence>
<gene>
    <name evidence="1" type="ORF">RPERSI_LOCUS3148</name>
</gene>
<sequence length="76" mass="8468">MYFSIFAIIFGISFRNRKAISHIIGTSNIKFLEALGPLKISIAIPAINSEKSVRLFDSVNSEESVGLFDLINFEES</sequence>
<name>A0ACA9LHH8_9GLOM</name>
<dbReference type="Proteomes" id="UP000789920">
    <property type="component" value="Unassembled WGS sequence"/>
</dbReference>
<comment type="caution">
    <text evidence="1">The sequence shown here is derived from an EMBL/GenBank/DDBJ whole genome shotgun (WGS) entry which is preliminary data.</text>
</comment>